<dbReference type="PROSITE" id="PS50949">
    <property type="entry name" value="HTH_GNTR"/>
    <property type="match status" value="1"/>
</dbReference>
<dbReference type="SMART" id="SM00345">
    <property type="entry name" value="HTH_GNTR"/>
    <property type="match status" value="1"/>
</dbReference>
<feature type="domain" description="HTH gntR-type" evidence="4">
    <location>
        <begin position="15"/>
        <end position="85"/>
    </location>
</feature>
<dbReference type="InterPro" id="IPR008920">
    <property type="entry name" value="TF_FadR/GntR_C"/>
</dbReference>
<name>A0AAX3Y877_RHOOP</name>
<dbReference type="PANTHER" id="PTHR43537:SF5">
    <property type="entry name" value="UXU OPERON TRANSCRIPTIONAL REGULATOR"/>
    <property type="match status" value="1"/>
</dbReference>
<dbReference type="PANTHER" id="PTHR43537">
    <property type="entry name" value="TRANSCRIPTIONAL REGULATOR, GNTR FAMILY"/>
    <property type="match status" value="1"/>
</dbReference>
<dbReference type="Proteomes" id="UP001231166">
    <property type="component" value="Chromosome"/>
</dbReference>
<dbReference type="SUPFAM" id="SSF46785">
    <property type="entry name" value="Winged helix' DNA-binding domain"/>
    <property type="match status" value="1"/>
</dbReference>
<dbReference type="RefSeq" id="WP_005242230.1">
    <property type="nucleotide sequence ID" value="NZ_CP130953.1"/>
</dbReference>
<reference evidence="6" key="2">
    <citation type="submission" date="2023-07" db="EMBL/GenBank/DDBJ databases">
        <title>Genomic analysis of Rhodococcus opacus VOC-14 with glycol ethers degradation activity.</title>
        <authorList>
            <person name="Narkevich D.A."/>
            <person name="Hlushen A.M."/>
            <person name="Akhremchuk A.E."/>
            <person name="Sikolenko M.A."/>
            <person name="Valentovich L.N."/>
        </authorList>
    </citation>
    <scope>NUCLEOTIDE SEQUENCE</scope>
    <source>
        <strain evidence="6">VOC-14</strain>
    </source>
</reference>
<evidence type="ECO:0000256" key="3">
    <source>
        <dbReference type="ARBA" id="ARBA00023163"/>
    </source>
</evidence>
<dbReference type="SUPFAM" id="SSF48008">
    <property type="entry name" value="GntR ligand-binding domain-like"/>
    <property type="match status" value="1"/>
</dbReference>
<dbReference type="InterPro" id="IPR000524">
    <property type="entry name" value="Tscrpt_reg_HTH_GntR"/>
</dbReference>
<dbReference type="GeneID" id="69892097"/>
<gene>
    <name evidence="5" type="ORF">O4328_31920</name>
    <name evidence="6" type="ORF">Q5707_20480</name>
</gene>
<dbReference type="AlphaFoldDB" id="A0AAX3Y877"/>
<dbReference type="Proteomes" id="UP001066327">
    <property type="component" value="Unassembled WGS sequence"/>
</dbReference>
<dbReference type="GO" id="GO:0003677">
    <property type="term" value="F:DNA binding"/>
    <property type="evidence" value="ECO:0007669"/>
    <property type="project" value="UniProtKB-KW"/>
</dbReference>
<keyword evidence="3" id="KW-0804">Transcription</keyword>
<dbReference type="EMBL" id="CP130953">
    <property type="protein sequence ID" value="WLF44356.1"/>
    <property type="molecule type" value="Genomic_DNA"/>
</dbReference>
<keyword evidence="7" id="KW-1185">Reference proteome</keyword>
<evidence type="ECO:0000313" key="7">
    <source>
        <dbReference type="Proteomes" id="UP001066327"/>
    </source>
</evidence>
<dbReference type="Gene3D" id="1.20.120.530">
    <property type="entry name" value="GntR ligand-binding domain-like"/>
    <property type="match status" value="1"/>
</dbReference>
<dbReference type="EMBL" id="JAPWIS010000021">
    <property type="protein sequence ID" value="MCZ4588229.1"/>
    <property type="molecule type" value="Genomic_DNA"/>
</dbReference>
<evidence type="ECO:0000259" key="4">
    <source>
        <dbReference type="PROSITE" id="PS50949"/>
    </source>
</evidence>
<evidence type="ECO:0000313" key="6">
    <source>
        <dbReference type="EMBL" id="WLF44356.1"/>
    </source>
</evidence>
<dbReference type="InterPro" id="IPR036390">
    <property type="entry name" value="WH_DNA-bd_sf"/>
</dbReference>
<dbReference type="PRINTS" id="PR00035">
    <property type="entry name" value="HTHGNTR"/>
</dbReference>
<evidence type="ECO:0000313" key="5">
    <source>
        <dbReference type="EMBL" id="MCZ4588229.1"/>
    </source>
</evidence>
<keyword evidence="2" id="KW-0238">DNA-binding</keyword>
<evidence type="ECO:0000256" key="1">
    <source>
        <dbReference type="ARBA" id="ARBA00023015"/>
    </source>
</evidence>
<accession>A0AAX3Y877</accession>
<dbReference type="Pfam" id="PF00392">
    <property type="entry name" value="GntR"/>
    <property type="match status" value="1"/>
</dbReference>
<reference evidence="5" key="1">
    <citation type="submission" date="2022-12" db="EMBL/GenBank/DDBJ databases">
        <authorList>
            <person name="Krivoruchko A.V."/>
            <person name="Elkin A."/>
        </authorList>
    </citation>
    <scope>NUCLEOTIDE SEQUENCE</scope>
    <source>
        <strain evidence="5">IEGM 249</strain>
    </source>
</reference>
<dbReference type="Gene3D" id="1.10.10.10">
    <property type="entry name" value="Winged helix-like DNA-binding domain superfamily/Winged helix DNA-binding domain"/>
    <property type="match status" value="1"/>
</dbReference>
<dbReference type="InterPro" id="IPR011711">
    <property type="entry name" value="GntR_C"/>
</dbReference>
<evidence type="ECO:0000313" key="8">
    <source>
        <dbReference type="Proteomes" id="UP001231166"/>
    </source>
</evidence>
<dbReference type="InterPro" id="IPR036388">
    <property type="entry name" value="WH-like_DNA-bd_sf"/>
</dbReference>
<dbReference type="SMART" id="SM00895">
    <property type="entry name" value="FCD"/>
    <property type="match status" value="1"/>
</dbReference>
<organism evidence="6 8">
    <name type="scientific">Rhodococcus opacus</name>
    <name type="common">Nocardia opaca</name>
    <dbReference type="NCBI Taxonomy" id="37919"/>
    <lineage>
        <taxon>Bacteria</taxon>
        <taxon>Bacillati</taxon>
        <taxon>Actinomycetota</taxon>
        <taxon>Actinomycetes</taxon>
        <taxon>Mycobacteriales</taxon>
        <taxon>Nocardiaceae</taxon>
        <taxon>Rhodococcus</taxon>
    </lineage>
</organism>
<dbReference type="Pfam" id="PF07729">
    <property type="entry name" value="FCD"/>
    <property type="match status" value="1"/>
</dbReference>
<protein>
    <submittedName>
        <fullName evidence="6">FadR/GntR family transcriptional regulator</fullName>
    </submittedName>
</protein>
<proteinExistence type="predicted"/>
<sequence>MASTANKSFKATQVTRPRDQVEAQLREAILDGRFAQGDKLPPETELAQLFGVSRPTVREALGALVSSGLIRKIPGVAGGSFVNTVTPDSLSQMLSESMDTILRIGALDVDEITEVRRVLEIPAAQWAARNRSDEDIATMQSVIDQQKKITIDDPNIPEYDLRFHTAIGFASGNRLLAAFIAAVHNATHPAQFLEVTRDVAQKTVRQHIAIAKAIESGDADKAGEEMRKHLDFVLRYSLPC</sequence>
<dbReference type="GO" id="GO:0003700">
    <property type="term" value="F:DNA-binding transcription factor activity"/>
    <property type="evidence" value="ECO:0007669"/>
    <property type="project" value="InterPro"/>
</dbReference>
<evidence type="ECO:0000256" key="2">
    <source>
        <dbReference type="ARBA" id="ARBA00023125"/>
    </source>
</evidence>
<dbReference type="CDD" id="cd07377">
    <property type="entry name" value="WHTH_GntR"/>
    <property type="match status" value="1"/>
</dbReference>
<keyword evidence="1" id="KW-0805">Transcription regulation</keyword>